<comment type="caution">
    <text evidence="1">The sequence shown here is derived from an EMBL/GenBank/DDBJ whole genome shotgun (WGS) entry which is preliminary data.</text>
</comment>
<sequence length="89" mass="10194">MGAAKERPPGGLVQIYDREIPWRFRTDASPKILVLKSIVKRRRSEAPGAGIQRPVDRRGPILDRTSRFLIQTIRKSPLTITKQKKKLFS</sequence>
<evidence type="ECO:0000313" key="2">
    <source>
        <dbReference type="Proteomes" id="UP000299102"/>
    </source>
</evidence>
<protein>
    <submittedName>
        <fullName evidence="1">Uncharacterized protein</fullName>
    </submittedName>
</protein>
<organism evidence="1 2">
    <name type="scientific">Eumeta variegata</name>
    <name type="common">Bagworm moth</name>
    <name type="synonym">Eumeta japonica</name>
    <dbReference type="NCBI Taxonomy" id="151549"/>
    <lineage>
        <taxon>Eukaryota</taxon>
        <taxon>Metazoa</taxon>
        <taxon>Ecdysozoa</taxon>
        <taxon>Arthropoda</taxon>
        <taxon>Hexapoda</taxon>
        <taxon>Insecta</taxon>
        <taxon>Pterygota</taxon>
        <taxon>Neoptera</taxon>
        <taxon>Endopterygota</taxon>
        <taxon>Lepidoptera</taxon>
        <taxon>Glossata</taxon>
        <taxon>Ditrysia</taxon>
        <taxon>Tineoidea</taxon>
        <taxon>Psychidae</taxon>
        <taxon>Oiketicinae</taxon>
        <taxon>Eumeta</taxon>
    </lineage>
</organism>
<reference evidence="1 2" key="1">
    <citation type="journal article" date="2019" name="Commun. Biol.">
        <title>The bagworm genome reveals a unique fibroin gene that provides high tensile strength.</title>
        <authorList>
            <person name="Kono N."/>
            <person name="Nakamura H."/>
            <person name="Ohtoshi R."/>
            <person name="Tomita M."/>
            <person name="Numata K."/>
            <person name="Arakawa K."/>
        </authorList>
    </citation>
    <scope>NUCLEOTIDE SEQUENCE [LARGE SCALE GENOMIC DNA]</scope>
</reference>
<dbReference type="AlphaFoldDB" id="A0A4C1ZD06"/>
<name>A0A4C1ZD06_EUMVA</name>
<evidence type="ECO:0000313" key="1">
    <source>
        <dbReference type="EMBL" id="GBP84984.1"/>
    </source>
</evidence>
<dbReference type="Proteomes" id="UP000299102">
    <property type="component" value="Unassembled WGS sequence"/>
</dbReference>
<proteinExistence type="predicted"/>
<dbReference type="EMBL" id="BGZK01001710">
    <property type="protein sequence ID" value="GBP84984.1"/>
    <property type="molecule type" value="Genomic_DNA"/>
</dbReference>
<accession>A0A4C1ZD06</accession>
<gene>
    <name evidence="1" type="ORF">EVAR_62643_1</name>
</gene>
<keyword evidence="2" id="KW-1185">Reference proteome</keyword>